<sequence>MWCIILTLQSMQHLKRLYRENINGIIGTLIFHILLFAFIILANVKVKKDMQEEEIIIDFSQVEETPELLEEQEKAEDQNTPATERDNPYVQSKSNRAVNDASTKDPFFDEAYQQEIAEAQKLVADVNKQLTKEIPDMKQFEMPEQSTEGIDPEKISNTIYSGESNIHYFLEDRYHLRLPIPVYLARGGGQITVTIWVSRSGKVVKAEVQPYANISDPMLPDYALQAALRTVFNSKSDAPNPQKGSITYTFVAQ</sequence>
<keyword evidence="2" id="KW-1133">Transmembrane helix</keyword>
<evidence type="ECO:0008006" key="5">
    <source>
        <dbReference type="Google" id="ProtNLM"/>
    </source>
</evidence>
<reference evidence="3 4" key="1">
    <citation type="submission" date="2018-04" db="EMBL/GenBank/DDBJ databases">
        <title>Genomic Encyclopedia of Archaeal and Bacterial Type Strains, Phase II (KMG-II): from individual species to whole genera.</title>
        <authorList>
            <person name="Goeker M."/>
        </authorList>
    </citation>
    <scope>NUCLEOTIDE SEQUENCE [LARGE SCALE GENOMIC DNA]</scope>
    <source>
        <strain evidence="3 4">DSM 28823</strain>
    </source>
</reference>
<organism evidence="3 4">
    <name type="scientific">Mangrovibacterium marinum</name>
    <dbReference type="NCBI Taxonomy" id="1639118"/>
    <lineage>
        <taxon>Bacteria</taxon>
        <taxon>Pseudomonadati</taxon>
        <taxon>Bacteroidota</taxon>
        <taxon>Bacteroidia</taxon>
        <taxon>Marinilabiliales</taxon>
        <taxon>Prolixibacteraceae</taxon>
        <taxon>Mangrovibacterium</taxon>
    </lineage>
</organism>
<evidence type="ECO:0000313" key="3">
    <source>
        <dbReference type="EMBL" id="PTN07785.1"/>
    </source>
</evidence>
<comment type="caution">
    <text evidence="3">The sequence shown here is derived from an EMBL/GenBank/DDBJ whole genome shotgun (WGS) entry which is preliminary data.</text>
</comment>
<dbReference type="AlphaFoldDB" id="A0A2T5BZR9"/>
<evidence type="ECO:0000256" key="2">
    <source>
        <dbReference type="SAM" id="Phobius"/>
    </source>
</evidence>
<keyword evidence="4" id="KW-1185">Reference proteome</keyword>
<accession>A0A2T5BZR9</accession>
<evidence type="ECO:0000313" key="4">
    <source>
        <dbReference type="Proteomes" id="UP000243525"/>
    </source>
</evidence>
<keyword evidence="2" id="KW-0472">Membrane</keyword>
<feature type="transmembrane region" description="Helical" evidence="2">
    <location>
        <begin position="21"/>
        <end position="42"/>
    </location>
</feature>
<evidence type="ECO:0000256" key="1">
    <source>
        <dbReference type="SAM" id="MobiDB-lite"/>
    </source>
</evidence>
<keyword evidence="2" id="KW-0812">Transmembrane</keyword>
<feature type="compositionally biased region" description="Basic and acidic residues" evidence="1">
    <location>
        <begin position="71"/>
        <end position="87"/>
    </location>
</feature>
<dbReference type="EMBL" id="QAAD01000013">
    <property type="protein sequence ID" value="PTN07785.1"/>
    <property type="molecule type" value="Genomic_DNA"/>
</dbReference>
<name>A0A2T5BZR9_9BACT</name>
<gene>
    <name evidence="3" type="ORF">C8N47_11350</name>
</gene>
<dbReference type="Proteomes" id="UP000243525">
    <property type="component" value="Unassembled WGS sequence"/>
</dbReference>
<protein>
    <recommendedName>
        <fullName evidence="5">TonB family protein</fullName>
    </recommendedName>
</protein>
<feature type="region of interest" description="Disordered" evidence="1">
    <location>
        <begin position="69"/>
        <end position="97"/>
    </location>
</feature>
<proteinExistence type="predicted"/>